<reference evidence="10" key="1">
    <citation type="submission" date="2021-02" db="EMBL/GenBank/DDBJ databases">
        <authorList>
            <person name="Nowell W R."/>
        </authorList>
    </citation>
    <scope>NUCLEOTIDE SEQUENCE</scope>
</reference>
<comment type="subcellular location">
    <subcellularLocation>
        <location evidence="1">Membrane</location>
        <topology evidence="1">Multi-pass membrane protein</topology>
    </subcellularLocation>
</comment>
<dbReference type="SUPFAM" id="SSF81321">
    <property type="entry name" value="Family A G protein-coupled receptor-like"/>
    <property type="match status" value="1"/>
</dbReference>
<keyword evidence="4" id="KW-0297">G-protein coupled receptor</keyword>
<proteinExistence type="predicted"/>
<feature type="domain" description="G-protein coupled receptors family 1 profile" evidence="9">
    <location>
        <begin position="30"/>
        <end position="295"/>
    </location>
</feature>
<feature type="transmembrane region" description="Helical" evidence="8">
    <location>
        <begin position="15"/>
        <end position="38"/>
    </location>
</feature>
<dbReference type="AlphaFoldDB" id="A0A815IXK2"/>
<accession>A0A815IXK2</accession>
<feature type="transmembrane region" description="Helical" evidence="8">
    <location>
        <begin position="176"/>
        <end position="199"/>
    </location>
</feature>
<dbReference type="EMBL" id="CAJNOT010003222">
    <property type="protein sequence ID" value="CAF1371637.1"/>
    <property type="molecule type" value="Genomic_DNA"/>
</dbReference>
<evidence type="ECO:0000313" key="11">
    <source>
        <dbReference type="EMBL" id="CAF4047153.1"/>
    </source>
</evidence>
<evidence type="ECO:0000313" key="10">
    <source>
        <dbReference type="EMBL" id="CAF1371637.1"/>
    </source>
</evidence>
<dbReference type="GO" id="GO:0005886">
    <property type="term" value="C:plasma membrane"/>
    <property type="evidence" value="ECO:0007669"/>
    <property type="project" value="TreeGrafter"/>
</dbReference>
<keyword evidence="5 8" id="KW-0472">Membrane</keyword>
<evidence type="ECO:0000313" key="12">
    <source>
        <dbReference type="Proteomes" id="UP000663864"/>
    </source>
</evidence>
<feature type="transmembrane region" description="Helical" evidence="8">
    <location>
        <begin position="50"/>
        <end position="72"/>
    </location>
</feature>
<dbReference type="Gene3D" id="1.20.1070.10">
    <property type="entry name" value="Rhodopsin 7-helix transmembrane proteins"/>
    <property type="match status" value="1"/>
</dbReference>
<feature type="transmembrane region" description="Helical" evidence="8">
    <location>
        <begin position="228"/>
        <end position="252"/>
    </location>
</feature>
<dbReference type="InterPro" id="IPR017452">
    <property type="entry name" value="GPCR_Rhodpsn_7TM"/>
</dbReference>
<protein>
    <recommendedName>
        <fullName evidence="9">G-protein coupled receptors family 1 profile domain-containing protein</fullName>
    </recommendedName>
</protein>
<evidence type="ECO:0000256" key="7">
    <source>
        <dbReference type="ARBA" id="ARBA00023224"/>
    </source>
</evidence>
<name>A0A815IXK2_9BILA</name>
<keyword evidence="6" id="KW-0675">Receptor</keyword>
<dbReference type="Pfam" id="PF00001">
    <property type="entry name" value="7tm_1"/>
    <property type="match status" value="1"/>
</dbReference>
<evidence type="ECO:0000256" key="1">
    <source>
        <dbReference type="ARBA" id="ARBA00004141"/>
    </source>
</evidence>
<dbReference type="PANTHER" id="PTHR24243:SF233">
    <property type="entry name" value="THYROTROPIN-RELEASING HORMONE RECEPTOR"/>
    <property type="match status" value="1"/>
</dbReference>
<dbReference type="InterPro" id="IPR000276">
    <property type="entry name" value="GPCR_Rhodpsn"/>
</dbReference>
<keyword evidence="3 8" id="KW-1133">Transmembrane helix</keyword>
<evidence type="ECO:0000256" key="2">
    <source>
        <dbReference type="ARBA" id="ARBA00022692"/>
    </source>
</evidence>
<evidence type="ECO:0000256" key="3">
    <source>
        <dbReference type="ARBA" id="ARBA00022989"/>
    </source>
</evidence>
<dbReference type="PANTHER" id="PTHR24243">
    <property type="entry name" value="G-PROTEIN COUPLED RECEPTOR"/>
    <property type="match status" value="1"/>
</dbReference>
<evidence type="ECO:0000256" key="8">
    <source>
        <dbReference type="SAM" id="Phobius"/>
    </source>
</evidence>
<dbReference type="CDD" id="cd00637">
    <property type="entry name" value="7tm_classA_rhodopsin-like"/>
    <property type="match status" value="1"/>
</dbReference>
<evidence type="ECO:0000256" key="4">
    <source>
        <dbReference type="ARBA" id="ARBA00023040"/>
    </source>
</evidence>
<evidence type="ECO:0000256" key="5">
    <source>
        <dbReference type="ARBA" id="ARBA00023136"/>
    </source>
</evidence>
<keyword evidence="2 8" id="KW-0812">Transmembrane</keyword>
<dbReference type="PROSITE" id="PS50262">
    <property type="entry name" value="G_PROTEIN_RECEP_F1_2"/>
    <property type="match status" value="1"/>
</dbReference>
<gene>
    <name evidence="11" type="ORF">JBS370_LOCUS28837</name>
    <name evidence="10" type="ORF">ZHD862_LOCUS31628</name>
</gene>
<organism evidence="10 12">
    <name type="scientific">Rotaria sordida</name>
    <dbReference type="NCBI Taxonomy" id="392033"/>
    <lineage>
        <taxon>Eukaryota</taxon>
        <taxon>Metazoa</taxon>
        <taxon>Spiralia</taxon>
        <taxon>Gnathifera</taxon>
        <taxon>Rotifera</taxon>
        <taxon>Eurotatoria</taxon>
        <taxon>Bdelloidea</taxon>
        <taxon>Philodinida</taxon>
        <taxon>Philodinidae</taxon>
        <taxon>Rotaria</taxon>
    </lineage>
</organism>
<dbReference type="Proteomes" id="UP000663836">
    <property type="component" value="Unassembled WGS sequence"/>
</dbReference>
<dbReference type="GO" id="GO:0004930">
    <property type="term" value="F:G protein-coupled receptor activity"/>
    <property type="evidence" value="ECO:0007669"/>
    <property type="project" value="UniProtKB-KW"/>
</dbReference>
<feature type="transmembrane region" description="Helical" evidence="8">
    <location>
        <begin position="272"/>
        <end position="294"/>
    </location>
</feature>
<feature type="transmembrane region" description="Helical" evidence="8">
    <location>
        <begin position="92"/>
        <end position="111"/>
    </location>
</feature>
<dbReference type="Proteomes" id="UP000663864">
    <property type="component" value="Unassembled WGS sequence"/>
</dbReference>
<dbReference type="EMBL" id="CAJOBD010005953">
    <property type="protein sequence ID" value="CAF4047153.1"/>
    <property type="molecule type" value="Genomic_DNA"/>
</dbReference>
<comment type="caution">
    <text evidence="10">The sequence shown here is derived from an EMBL/GenBank/DDBJ whole genome shotgun (WGS) entry which is preliminary data.</text>
</comment>
<evidence type="ECO:0000256" key="6">
    <source>
        <dbReference type="ARBA" id="ARBA00023170"/>
    </source>
</evidence>
<evidence type="ECO:0000259" key="9">
    <source>
        <dbReference type="PROSITE" id="PS50262"/>
    </source>
</evidence>
<keyword evidence="7" id="KW-0807">Transducer</keyword>
<sequence length="357" mass="40973">MSSLSNTLNIAQKTLVQYCHMTILIFGTIGSLINICLFSRRNLRSNSCCIYLLSSSISAIILLSIGIIPQIYTLYRSPNPFTTISTFCKARSYLNQTSAMSCRWLLVMACIDRCFSCSTSVRIRNLSSVKTARIIVIIINIIWFILPIHMIIYANIQPPGNIACSITNNNVDIYHRFYTIIMGGALPSLIAFISSLFIWKNFQKRTKRRILLSNNELSKRKQKRDQQVIFMLLIQVTIFIISTIPFMSFNIYSTMTQYITDKSTDRKAIEGFLKTLTELLIYFIAMSFYSNTLVSKTFRKELIKLFKCIFICSRQQNRLRITPLNTATTNNTTTLTGTTNRTDFVSMRQIIETPIKI</sequence>
<feature type="transmembrane region" description="Helical" evidence="8">
    <location>
        <begin position="132"/>
        <end position="156"/>
    </location>
</feature>